<evidence type="ECO:0000256" key="1">
    <source>
        <dbReference type="ARBA" id="ARBA00022679"/>
    </source>
</evidence>
<dbReference type="PROSITE" id="PS51186">
    <property type="entry name" value="GNAT"/>
    <property type="match status" value="2"/>
</dbReference>
<feature type="domain" description="N-acetyltransferase" evidence="3">
    <location>
        <begin position="1"/>
        <end position="139"/>
    </location>
</feature>
<gene>
    <name evidence="4" type="ORF">SAMN05661093_04145</name>
</gene>
<name>A0A1W2ECL7_KIBAR</name>
<keyword evidence="2" id="KW-0012">Acyltransferase</keyword>
<evidence type="ECO:0000313" key="4">
    <source>
        <dbReference type="EMBL" id="SMD06838.1"/>
    </source>
</evidence>
<accession>A0A1W2ECL7</accession>
<dbReference type="Pfam" id="PF00583">
    <property type="entry name" value="Acetyltransf_1"/>
    <property type="match status" value="2"/>
</dbReference>
<dbReference type="PANTHER" id="PTHR43877">
    <property type="entry name" value="AMINOALKYLPHOSPHONATE N-ACETYLTRANSFERASE-RELATED-RELATED"/>
    <property type="match status" value="1"/>
</dbReference>
<feature type="domain" description="N-acetyltransferase" evidence="3">
    <location>
        <begin position="142"/>
        <end position="279"/>
    </location>
</feature>
<dbReference type="GO" id="GO:0005840">
    <property type="term" value="C:ribosome"/>
    <property type="evidence" value="ECO:0007669"/>
    <property type="project" value="UniProtKB-KW"/>
</dbReference>
<keyword evidence="4" id="KW-0687">Ribonucleoprotein</keyword>
<organism evidence="4 5">
    <name type="scientific">Kibdelosporangium aridum</name>
    <dbReference type="NCBI Taxonomy" id="2030"/>
    <lineage>
        <taxon>Bacteria</taxon>
        <taxon>Bacillati</taxon>
        <taxon>Actinomycetota</taxon>
        <taxon>Actinomycetes</taxon>
        <taxon>Pseudonocardiales</taxon>
        <taxon>Pseudonocardiaceae</taxon>
        <taxon>Kibdelosporangium</taxon>
    </lineage>
</organism>
<dbReference type="InterPro" id="IPR016181">
    <property type="entry name" value="Acyl_CoA_acyltransferase"/>
</dbReference>
<reference evidence="4 5" key="1">
    <citation type="submission" date="2017-04" db="EMBL/GenBank/DDBJ databases">
        <authorList>
            <person name="Afonso C.L."/>
            <person name="Miller P.J."/>
            <person name="Scott M.A."/>
            <person name="Spackman E."/>
            <person name="Goraichik I."/>
            <person name="Dimitrov K.M."/>
            <person name="Suarez D.L."/>
            <person name="Swayne D.E."/>
        </authorList>
    </citation>
    <scope>NUCLEOTIDE SEQUENCE [LARGE SCALE GENOMIC DNA]</scope>
    <source>
        <strain evidence="4 5">DSM 43828</strain>
    </source>
</reference>
<evidence type="ECO:0000256" key="2">
    <source>
        <dbReference type="ARBA" id="ARBA00023315"/>
    </source>
</evidence>
<proteinExistence type="predicted"/>
<dbReference type="Gene3D" id="3.40.630.30">
    <property type="match status" value="2"/>
</dbReference>
<dbReference type="InterPro" id="IPR050832">
    <property type="entry name" value="Bact_Acetyltransf"/>
</dbReference>
<dbReference type="InterPro" id="IPR000182">
    <property type="entry name" value="GNAT_dom"/>
</dbReference>
<dbReference type="Proteomes" id="UP000192674">
    <property type="component" value="Unassembled WGS sequence"/>
</dbReference>
<evidence type="ECO:0000313" key="5">
    <source>
        <dbReference type="Proteomes" id="UP000192674"/>
    </source>
</evidence>
<keyword evidence="4" id="KW-0689">Ribosomal protein</keyword>
<protein>
    <submittedName>
        <fullName evidence="4">Ribosomal protein S18 acetylase RimI</fullName>
    </submittedName>
</protein>
<evidence type="ECO:0000259" key="3">
    <source>
        <dbReference type="PROSITE" id="PS51186"/>
    </source>
</evidence>
<keyword evidence="1" id="KW-0808">Transferase</keyword>
<keyword evidence="5" id="KW-1185">Reference proteome</keyword>
<dbReference type="CDD" id="cd04301">
    <property type="entry name" value="NAT_SF"/>
    <property type="match status" value="1"/>
</dbReference>
<dbReference type="GO" id="GO:0016747">
    <property type="term" value="F:acyltransferase activity, transferring groups other than amino-acyl groups"/>
    <property type="evidence" value="ECO:0007669"/>
    <property type="project" value="InterPro"/>
</dbReference>
<sequence length="281" mass="30673">MPLLREYWAEIAGRYHGRPMTTAEVDEIVRVEPSDDLLMLVATVDAQPVGCLGLNLSIPPFAEVKRMYVTPAARGHAVGQALLAEAERAALRHDAVTMRLNVRDDLVEARGLYAKCGYLEVDPFNDDDFVAHWLAKDLLYTTPVGRGDPRLAGMLAALDRDLRDRYPDEDIGPSPVPPGARFVLACRGQSPVGCVSVQPKGNDFELKRMFVAPQARGTGVALLLLEAAASVVLDAGGRRIVLQTGTRQPEAIRLYEKSGYTRIPNHQDPLSVCFAKDLTGS</sequence>
<dbReference type="AlphaFoldDB" id="A0A1W2ECL7"/>
<dbReference type="PANTHER" id="PTHR43877:SF2">
    <property type="entry name" value="AMINOALKYLPHOSPHONATE N-ACETYLTRANSFERASE-RELATED"/>
    <property type="match status" value="1"/>
</dbReference>
<dbReference type="SUPFAM" id="SSF55729">
    <property type="entry name" value="Acyl-CoA N-acyltransferases (Nat)"/>
    <property type="match status" value="2"/>
</dbReference>
<dbReference type="EMBL" id="FWXV01000003">
    <property type="protein sequence ID" value="SMD06838.1"/>
    <property type="molecule type" value="Genomic_DNA"/>
</dbReference>